<feature type="region of interest" description="Disordered" evidence="6">
    <location>
        <begin position="63"/>
        <end position="125"/>
    </location>
</feature>
<evidence type="ECO:0000256" key="1">
    <source>
        <dbReference type="ARBA" id="ARBA00004123"/>
    </source>
</evidence>
<dbReference type="SMART" id="SM00298">
    <property type="entry name" value="CHROMO"/>
    <property type="match status" value="1"/>
</dbReference>
<evidence type="ECO:0000256" key="5">
    <source>
        <dbReference type="ARBA" id="ARBA00023242"/>
    </source>
</evidence>
<dbReference type="PROSITE" id="PS50013">
    <property type="entry name" value="CHROMO_2"/>
    <property type="match status" value="1"/>
</dbReference>
<keyword evidence="3" id="KW-0805">Transcription regulation</keyword>
<comment type="subcellular location">
    <subcellularLocation>
        <location evidence="1">Nucleus</location>
    </subcellularLocation>
</comment>
<sequence length="444" mass="46679">MELSAVGERVFAVESIKKKRIRKGKAEYLVKWKGWSSKHNSWEPEENLLDPRLLLAFERIQQEKSAMGRRGRRRGRPRKDPEGFPAGLSGRLRAAHSAALPTASPAPPPPHGPGGGAGPPHHPDAFRHKAVYKVRRLVPPRGGGGSAASRSHLELQLQRQHQRNEVRALQLFSIANGATRKMGRKLKRLQQQHQHRQQQQQQRHQPHCLQQQLHHRSPALRPLGGVAVTASSVEPDPRPVPAVAAARSSPPAMGSGGRGDAGPRMHGGRTTAVPPVGVGAAATAAAGGGGGGGGVGGGAGAGYFARRERPRARPGRQPLAPAPDDDDREDDDEDCEDDDDDDEADSSCADGREAGEVDEAGPRPGGAMTQPLAAGAGGGGALCGRVGPPLRLGSAAALAPEWKPKAFLAQHVMVTDVTANLLTVTVKESSSSVGFFAGPRGAAL</sequence>
<dbReference type="PRINTS" id="PR00504">
    <property type="entry name" value="CHROMODOMAIN"/>
</dbReference>
<dbReference type="GO" id="GO:0000792">
    <property type="term" value="C:heterochromatin"/>
    <property type="evidence" value="ECO:0007669"/>
    <property type="project" value="TreeGrafter"/>
</dbReference>
<dbReference type="RefSeq" id="XP_032836702.1">
    <property type="nucleotide sequence ID" value="XM_032980811.1"/>
</dbReference>
<evidence type="ECO:0000256" key="3">
    <source>
        <dbReference type="ARBA" id="ARBA00023015"/>
    </source>
</evidence>
<dbReference type="Pfam" id="PF17218">
    <property type="entry name" value="CBX7_C"/>
    <property type="match status" value="1"/>
</dbReference>
<dbReference type="AlphaFoldDB" id="A0AAJ7UKX2"/>
<keyword evidence="2" id="KW-0678">Repressor</keyword>
<dbReference type="InterPro" id="IPR033773">
    <property type="entry name" value="CBX7_C"/>
</dbReference>
<dbReference type="InterPro" id="IPR042796">
    <property type="entry name" value="CBX2"/>
</dbReference>
<keyword evidence="8" id="KW-1185">Reference proteome</keyword>
<feature type="region of interest" description="Disordered" evidence="6">
    <location>
        <begin position="137"/>
        <end position="159"/>
    </location>
</feature>
<dbReference type="FunFam" id="2.40.50.40:FF:000006">
    <property type="entry name" value="Chromobox protein homolog 7"/>
    <property type="match status" value="1"/>
</dbReference>
<protein>
    <submittedName>
        <fullName evidence="9">Chromobox protein homolog 6-like</fullName>
    </submittedName>
</protein>
<dbReference type="GO" id="GO:0035102">
    <property type="term" value="C:PRC1 complex"/>
    <property type="evidence" value="ECO:0007669"/>
    <property type="project" value="InterPro"/>
</dbReference>
<organism evidence="8 9">
    <name type="scientific">Petromyzon marinus</name>
    <name type="common">Sea lamprey</name>
    <dbReference type="NCBI Taxonomy" id="7757"/>
    <lineage>
        <taxon>Eukaryota</taxon>
        <taxon>Metazoa</taxon>
        <taxon>Chordata</taxon>
        <taxon>Craniata</taxon>
        <taxon>Vertebrata</taxon>
        <taxon>Cyclostomata</taxon>
        <taxon>Hyperoartia</taxon>
        <taxon>Petromyzontiformes</taxon>
        <taxon>Petromyzontidae</taxon>
        <taxon>Petromyzon</taxon>
    </lineage>
</organism>
<evidence type="ECO:0000313" key="8">
    <source>
        <dbReference type="Proteomes" id="UP001318040"/>
    </source>
</evidence>
<feature type="compositionally biased region" description="Basic residues" evidence="6">
    <location>
        <begin position="67"/>
        <end position="77"/>
    </location>
</feature>
<dbReference type="InterPro" id="IPR017984">
    <property type="entry name" value="Chromo_dom_subgr"/>
</dbReference>
<dbReference type="SUPFAM" id="SSF54160">
    <property type="entry name" value="Chromo domain-like"/>
    <property type="match status" value="1"/>
</dbReference>
<dbReference type="InterPro" id="IPR023780">
    <property type="entry name" value="Chromo_domain"/>
</dbReference>
<dbReference type="Pfam" id="PF00385">
    <property type="entry name" value="Chromo"/>
    <property type="match status" value="1"/>
</dbReference>
<reference evidence="9" key="1">
    <citation type="submission" date="2025-08" db="UniProtKB">
        <authorList>
            <consortium name="RefSeq"/>
        </authorList>
    </citation>
    <scope>IDENTIFICATION</scope>
    <source>
        <tissue evidence="9">Sperm</tissue>
    </source>
</reference>
<feature type="region of interest" description="Disordered" evidence="6">
    <location>
        <begin position="184"/>
        <end position="275"/>
    </location>
</feature>
<evidence type="ECO:0000256" key="4">
    <source>
        <dbReference type="ARBA" id="ARBA00023163"/>
    </source>
</evidence>
<feature type="compositionally biased region" description="Basic residues" evidence="6">
    <location>
        <begin position="184"/>
        <end position="196"/>
    </location>
</feature>
<evidence type="ECO:0000259" key="7">
    <source>
        <dbReference type="PROSITE" id="PS50013"/>
    </source>
</evidence>
<keyword evidence="4" id="KW-0804">Transcription</keyword>
<dbReference type="InterPro" id="IPR023779">
    <property type="entry name" value="Chromodomain_CS"/>
</dbReference>
<keyword evidence="5" id="KW-0539">Nucleus</keyword>
<dbReference type="Proteomes" id="UP001318040">
    <property type="component" value="Chromosome 3"/>
</dbReference>
<dbReference type="InterPro" id="IPR000953">
    <property type="entry name" value="Chromo/chromo_shadow_dom"/>
</dbReference>
<feature type="domain" description="Chromo" evidence="7">
    <location>
        <begin position="11"/>
        <end position="69"/>
    </location>
</feature>
<feature type="compositionally biased region" description="Low complexity" evidence="6">
    <location>
        <begin position="197"/>
        <end position="212"/>
    </location>
</feature>
<feature type="compositionally biased region" description="Acidic residues" evidence="6">
    <location>
        <begin position="323"/>
        <end position="345"/>
    </location>
</feature>
<feature type="region of interest" description="Disordered" evidence="6">
    <location>
        <begin position="308"/>
        <end position="378"/>
    </location>
</feature>
<accession>A0AAJ7UKX2</accession>
<feature type="compositionally biased region" description="Low complexity" evidence="6">
    <location>
        <begin position="241"/>
        <end position="252"/>
    </location>
</feature>
<evidence type="ECO:0000256" key="2">
    <source>
        <dbReference type="ARBA" id="ARBA00022491"/>
    </source>
</evidence>
<dbReference type="InterPro" id="IPR016197">
    <property type="entry name" value="Chromo-like_dom_sf"/>
</dbReference>
<dbReference type="PANTHER" id="PTHR46860:SF1">
    <property type="entry name" value="CHROMOBOX PROTEIN HOMOLOG 2"/>
    <property type="match status" value="1"/>
</dbReference>
<evidence type="ECO:0000313" key="9">
    <source>
        <dbReference type="RefSeq" id="XP_032836702.1"/>
    </source>
</evidence>
<name>A0AAJ7UKX2_PETMA</name>
<dbReference type="GO" id="GO:0000122">
    <property type="term" value="P:negative regulation of transcription by RNA polymerase II"/>
    <property type="evidence" value="ECO:0007669"/>
    <property type="project" value="TreeGrafter"/>
</dbReference>
<evidence type="ECO:0000256" key="6">
    <source>
        <dbReference type="SAM" id="MobiDB-lite"/>
    </source>
</evidence>
<dbReference type="KEGG" id="pmrn:116958276"/>
<gene>
    <name evidence="9" type="primary">LOC116958276</name>
</gene>
<dbReference type="Gene3D" id="2.40.50.40">
    <property type="match status" value="1"/>
</dbReference>
<dbReference type="PROSITE" id="PS00598">
    <property type="entry name" value="CHROMO_1"/>
    <property type="match status" value="1"/>
</dbReference>
<proteinExistence type="predicted"/>
<dbReference type="PANTHER" id="PTHR46860">
    <property type="entry name" value="CHROMOBOX PROTEIN HOMOLOG 2"/>
    <property type="match status" value="1"/>
</dbReference>
<feature type="compositionally biased region" description="Low complexity" evidence="6">
    <location>
        <begin position="147"/>
        <end position="159"/>
    </location>
</feature>